<dbReference type="EMBL" id="PKKJ01000005">
    <property type="protein sequence ID" value="PKY66155.1"/>
    <property type="molecule type" value="Genomic_DNA"/>
</dbReference>
<evidence type="ECO:0000313" key="4">
    <source>
        <dbReference type="Proteomes" id="UP000234545"/>
    </source>
</evidence>
<gene>
    <name evidence="3" type="ORF">CYJ25_05200</name>
</gene>
<comment type="caution">
    <text evidence="3">The sequence shown here is derived from an EMBL/GenBank/DDBJ whole genome shotgun (WGS) entry which is preliminary data.</text>
</comment>
<evidence type="ECO:0000313" key="3">
    <source>
        <dbReference type="EMBL" id="PKY66155.1"/>
    </source>
</evidence>
<dbReference type="RefSeq" id="WP_101628136.1">
    <property type="nucleotide sequence ID" value="NZ_JBQOSN010000012.1"/>
</dbReference>
<name>A0A2I1I4U4_9ACTO</name>
<dbReference type="OrthoDB" id="9811016at2"/>
<dbReference type="AlphaFoldDB" id="A0A2I1I4U4"/>
<evidence type="ECO:0000256" key="2">
    <source>
        <dbReference type="ARBA" id="ARBA00044777"/>
    </source>
</evidence>
<reference evidence="3 4" key="1">
    <citation type="submission" date="2017-12" db="EMBL/GenBank/DDBJ databases">
        <title>Phylogenetic diversity of female urinary microbiome.</title>
        <authorList>
            <person name="Thomas-White K."/>
            <person name="Wolfe A.J."/>
        </authorList>
    </citation>
    <scope>NUCLEOTIDE SEQUENCE [LARGE SCALE GENOMIC DNA]</scope>
    <source>
        <strain evidence="3 4">UMB0250</strain>
    </source>
</reference>
<dbReference type="Gene3D" id="1.10.10.580">
    <property type="entry name" value="Structural maintenance of chromosome 1. Chain E"/>
    <property type="match status" value="1"/>
</dbReference>
<accession>A0A2I1I4U4</accession>
<dbReference type="PANTHER" id="PTHR33969">
    <property type="entry name" value="SEGREGATION AND CONDENSATION PROTEIN A"/>
    <property type="match status" value="1"/>
</dbReference>
<sequence>MVTPPEPSAVEQGAIDDFRVTLDVFEGPFDLLLQLITRKRLDITQISLAEVTDEFIAHMRIFPDLSRTTEFLVVAATLLDIKAASLLPRTEADPDIASEDLEARDLLFSRLLQYRAFKMVAADIESVLDDNAGYIPRQVPLEPQFAALLPELKWEVRPNDLLNAAVRAFTTVEPEVVTTHLHDPVVPVREQARVVASTLKHHSRLTFADLVADAESRAVVISRFLAVLELFRRRALEVAQEEPLGELILTWTGTDDTDIDIDEAEYGAHLDKEQETNND</sequence>
<dbReference type="Proteomes" id="UP000234545">
    <property type="component" value="Unassembled WGS sequence"/>
</dbReference>
<dbReference type="GO" id="GO:0007059">
    <property type="term" value="P:chromosome segregation"/>
    <property type="evidence" value="ECO:0007669"/>
    <property type="project" value="UniProtKB-KW"/>
</dbReference>
<organism evidence="3 4">
    <name type="scientific">Schaalia turicensis</name>
    <dbReference type="NCBI Taxonomy" id="131111"/>
    <lineage>
        <taxon>Bacteria</taxon>
        <taxon>Bacillati</taxon>
        <taxon>Actinomycetota</taxon>
        <taxon>Actinomycetes</taxon>
        <taxon>Actinomycetales</taxon>
        <taxon>Actinomycetaceae</taxon>
        <taxon>Schaalia</taxon>
    </lineage>
</organism>
<dbReference type="InterPro" id="IPR003768">
    <property type="entry name" value="ScpA"/>
</dbReference>
<keyword evidence="1" id="KW-0159">Chromosome partition</keyword>
<dbReference type="PANTHER" id="PTHR33969:SF2">
    <property type="entry name" value="SEGREGATION AND CONDENSATION PROTEIN A"/>
    <property type="match status" value="1"/>
</dbReference>
<evidence type="ECO:0000256" key="1">
    <source>
        <dbReference type="ARBA" id="ARBA00022829"/>
    </source>
</evidence>
<dbReference type="Pfam" id="PF02616">
    <property type="entry name" value="SMC_ScpA"/>
    <property type="match status" value="1"/>
</dbReference>
<dbReference type="InterPro" id="IPR023093">
    <property type="entry name" value="ScpA-like_C"/>
</dbReference>
<dbReference type="Gene3D" id="6.10.250.2410">
    <property type="match status" value="1"/>
</dbReference>
<proteinExistence type="predicted"/>
<protein>
    <recommendedName>
        <fullName evidence="2">Segregation and condensation protein A</fullName>
    </recommendedName>
</protein>